<evidence type="ECO:0000256" key="2">
    <source>
        <dbReference type="SAM" id="Phobius"/>
    </source>
</evidence>
<dbReference type="PANTHER" id="PTHR30531:SF12">
    <property type="entry name" value="FLAGELLAR BIOSYNTHETIC PROTEIN FLHB"/>
    <property type="match status" value="1"/>
</dbReference>
<evidence type="ECO:0000313" key="3">
    <source>
        <dbReference type="EMBL" id="SHN18195.1"/>
    </source>
</evidence>
<keyword evidence="2" id="KW-1133">Transmembrane helix</keyword>
<name>A0A1M7PLS5_9BURK</name>
<dbReference type="SUPFAM" id="SSF160544">
    <property type="entry name" value="EscU C-terminal domain-like"/>
    <property type="match status" value="1"/>
</dbReference>
<dbReference type="Gene3D" id="3.40.1690.10">
    <property type="entry name" value="secretion proteins EscU"/>
    <property type="match status" value="1"/>
</dbReference>
<dbReference type="AlphaFoldDB" id="A0A1M7PLS5"/>
<sequence length="363" mass="40945">MAEQDLDRSEAASPYKLQKARERGQVSKSSEIISATVLAVALVYIYARGWDSLASLMRFDQALLQMADQLRLDHAVFWHLAGHMGRHYLALTGPLFGALMLAAIAANLMQTGPLLAMEPLKPDWDRLNPVNGMKKILSVRTLFDAARACAKLVLLTMVVVYALRDLLRQQFFFLSALTPHDYLQTLLGDIAALGMKMALMLGLLAVVDLVYTGRQFAKRMRMSKRELKDEVKQREGDPRIRSRLRQLRNEMLKRSQSAQRTREADVLITNPTHVAVALRYVHGEMRSPQLLAKGAGVLAAQMRQIATRHHIPIVQNAPLARRLFRELALEQPVPPNLYAEVARIIVWVFAMRQARQQPAETQA</sequence>
<comment type="similarity">
    <text evidence="1">Belongs to the type III secretion exporter family.</text>
</comment>
<reference evidence="4" key="1">
    <citation type="submission" date="2016-11" db="EMBL/GenBank/DDBJ databases">
        <authorList>
            <person name="Varghese N."/>
            <person name="Submissions S."/>
        </authorList>
    </citation>
    <scope>NUCLEOTIDE SEQUENCE [LARGE SCALE GENOMIC DNA]</scope>
    <source>
        <strain evidence="4">Sac-22</strain>
    </source>
</reference>
<keyword evidence="4" id="KW-1185">Reference proteome</keyword>
<accession>A0A1M7PLS5</accession>
<dbReference type="PRINTS" id="PR00950">
    <property type="entry name" value="TYPE3IMSPROT"/>
</dbReference>
<gene>
    <name evidence="3" type="ORF">SAMN05192549_105202</name>
</gene>
<evidence type="ECO:0000256" key="1">
    <source>
        <dbReference type="ARBA" id="ARBA00010690"/>
    </source>
</evidence>
<dbReference type="InterPro" id="IPR029025">
    <property type="entry name" value="T3SS_substrate_exporter_C"/>
</dbReference>
<organism evidence="3 4">
    <name type="scientific">Duganella sacchari</name>
    <dbReference type="NCBI Taxonomy" id="551987"/>
    <lineage>
        <taxon>Bacteria</taxon>
        <taxon>Pseudomonadati</taxon>
        <taxon>Pseudomonadota</taxon>
        <taxon>Betaproteobacteria</taxon>
        <taxon>Burkholderiales</taxon>
        <taxon>Oxalobacteraceae</taxon>
        <taxon>Telluria group</taxon>
        <taxon>Duganella</taxon>
    </lineage>
</organism>
<feature type="transmembrane region" description="Helical" evidence="2">
    <location>
        <begin position="29"/>
        <end position="47"/>
    </location>
</feature>
<dbReference type="STRING" id="551987.SAMN05192549_105202"/>
<protein>
    <submittedName>
        <fullName evidence="3">Flagellar biosynthetic protein FlhB</fullName>
    </submittedName>
</protein>
<dbReference type="GO" id="GO:0009306">
    <property type="term" value="P:protein secretion"/>
    <property type="evidence" value="ECO:0007669"/>
    <property type="project" value="InterPro"/>
</dbReference>
<keyword evidence="2" id="KW-0812">Transmembrane</keyword>
<dbReference type="EMBL" id="FRCX01000005">
    <property type="protein sequence ID" value="SHN18195.1"/>
    <property type="molecule type" value="Genomic_DNA"/>
</dbReference>
<keyword evidence="2" id="KW-0472">Membrane</keyword>
<feature type="transmembrane region" description="Helical" evidence="2">
    <location>
        <begin position="88"/>
        <end position="109"/>
    </location>
</feature>
<dbReference type="PANTHER" id="PTHR30531">
    <property type="entry name" value="FLAGELLAR BIOSYNTHETIC PROTEIN FLHB"/>
    <property type="match status" value="1"/>
</dbReference>
<feature type="transmembrane region" description="Helical" evidence="2">
    <location>
        <begin position="190"/>
        <end position="211"/>
    </location>
</feature>
<dbReference type="Pfam" id="PF01312">
    <property type="entry name" value="Bac_export_2"/>
    <property type="match status" value="1"/>
</dbReference>
<dbReference type="Proteomes" id="UP000184339">
    <property type="component" value="Unassembled WGS sequence"/>
</dbReference>
<keyword evidence="3" id="KW-0282">Flagellum</keyword>
<proteinExistence type="inferred from homology"/>
<feature type="transmembrane region" description="Helical" evidence="2">
    <location>
        <begin position="142"/>
        <end position="163"/>
    </location>
</feature>
<keyword evidence="3" id="KW-0966">Cell projection</keyword>
<keyword evidence="3" id="KW-0969">Cilium</keyword>
<dbReference type="RefSeq" id="WP_072784981.1">
    <property type="nucleotide sequence ID" value="NZ_FRCX01000005.1"/>
</dbReference>
<dbReference type="InterPro" id="IPR006135">
    <property type="entry name" value="T3SS_substrate_exporter"/>
</dbReference>
<dbReference type="GO" id="GO:0005886">
    <property type="term" value="C:plasma membrane"/>
    <property type="evidence" value="ECO:0007669"/>
    <property type="project" value="TreeGrafter"/>
</dbReference>
<dbReference type="OrthoDB" id="9807950at2"/>
<evidence type="ECO:0000313" key="4">
    <source>
        <dbReference type="Proteomes" id="UP000184339"/>
    </source>
</evidence>